<dbReference type="CDD" id="cd01715">
    <property type="entry name" value="ETF_alpha"/>
    <property type="match status" value="1"/>
</dbReference>
<comment type="function">
    <text evidence="7">The electron transfer flavoprotein serves as a specific electron acceptor for several dehydrogenases, including five acyl-CoA dehydrogenases, glutaryl-CoA and sarcosine dehydrogenase. It transfers the electrons to the main mitochondrial respiratory chain via ETF-ubiquinone oxidoreductase (ETF dehydrogenase).</text>
</comment>
<sequence>MNGVRFFLAHLTRRQDILQITLRFTNTLVLAEHTGDKLNPITLNAVNAASRLGEISVLVAGTNITNIAEQVAKVEQVKRVFIADHEKLKHRLPEYIAKTVETLQKQYKFDYVVAGASTFGRDVLPRVAAQFDSAPVTDIVAIHSGDTFTRPTYAGNALCKVKTSAPMKFLTFRGTAFKPAKESGGNGKIEKAPDTDFPFDGVEFLSQELPKSGRPDLQNAKVIVSGGRGVGSADHFKIIYELADKLKAAVGASRAAVDAGYVSNELQVGQTGKVVAPELYIAVGISGAIQHIAGIKDSKIIVAINKDPDAPIFEIADIGLKADLHKAVPELIKAL</sequence>
<dbReference type="PANTHER" id="PTHR43153:SF1">
    <property type="entry name" value="ELECTRON TRANSFER FLAVOPROTEIN SUBUNIT ALPHA, MITOCHONDRIAL"/>
    <property type="match status" value="1"/>
</dbReference>
<comment type="subcellular location">
    <subcellularLocation>
        <location evidence="1 7">Mitochondrion matrix</location>
    </subcellularLocation>
</comment>
<dbReference type="Proteomes" id="UP000050640">
    <property type="component" value="Unplaced"/>
</dbReference>
<dbReference type="STRING" id="1147741.A0A0R3RRZ0"/>
<dbReference type="SMART" id="SM00893">
    <property type="entry name" value="ETF"/>
    <property type="match status" value="1"/>
</dbReference>
<dbReference type="Pfam" id="PF01012">
    <property type="entry name" value="ETF"/>
    <property type="match status" value="1"/>
</dbReference>
<dbReference type="GO" id="GO:0005759">
    <property type="term" value="C:mitochondrial matrix"/>
    <property type="evidence" value="ECO:0007669"/>
    <property type="project" value="UniProtKB-SubCell"/>
</dbReference>
<feature type="binding site" evidence="8">
    <location>
        <begin position="253"/>
        <end position="254"/>
    </location>
    <ligand>
        <name>FAD</name>
        <dbReference type="ChEBI" id="CHEBI:57692"/>
    </ligand>
</feature>
<comment type="similarity">
    <text evidence="2 7">Belongs to the ETF alpha-subunit/FixB family.</text>
</comment>
<dbReference type="InterPro" id="IPR029035">
    <property type="entry name" value="DHS-like_NAD/FAD-binding_dom"/>
</dbReference>
<comment type="cofactor">
    <cofactor evidence="7 8">
        <name>FAD</name>
        <dbReference type="ChEBI" id="CHEBI:57692"/>
    </cofactor>
    <text evidence="7 8">Binds 1 FAD per dimer.</text>
</comment>
<dbReference type="Gene3D" id="3.40.50.1220">
    <property type="entry name" value="TPP-binding domain"/>
    <property type="match status" value="1"/>
</dbReference>
<evidence type="ECO:0000256" key="6">
    <source>
        <dbReference type="ARBA" id="ARBA00022982"/>
    </source>
</evidence>
<evidence type="ECO:0000313" key="11">
    <source>
        <dbReference type="WBParaSite" id="EEL_0000454301-mRNA-1"/>
    </source>
</evidence>
<dbReference type="InterPro" id="IPR014729">
    <property type="entry name" value="Rossmann-like_a/b/a_fold"/>
</dbReference>
<feature type="binding site" evidence="8">
    <location>
        <position position="305"/>
    </location>
    <ligand>
        <name>FAD</name>
        <dbReference type="ChEBI" id="CHEBI:57692"/>
    </ligand>
</feature>
<dbReference type="GO" id="GO:0045251">
    <property type="term" value="C:electron transfer flavoprotein complex"/>
    <property type="evidence" value="ECO:0007669"/>
    <property type="project" value="UniProtKB-ARBA"/>
</dbReference>
<feature type="binding site" evidence="8">
    <location>
        <position position="228"/>
    </location>
    <ligand>
        <name>FAD</name>
        <dbReference type="ChEBI" id="CHEBI:57692"/>
    </ligand>
</feature>
<dbReference type="SUPFAM" id="SSF52402">
    <property type="entry name" value="Adenine nucleotide alpha hydrolases-like"/>
    <property type="match status" value="1"/>
</dbReference>
<dbReference type="Gene3D" id="3.40.50.620">
    <property type="entry name" value="HUPs"/>
    <property type="match status" value="1"/>
</dbReference>
<dbReference type="InterPro" id="IPR033947">
    <property type="entry name" value="ETF_alpha_N"/>
</dbReference>
<dbReference type="InterPro" id="IPR014731">
    <property type="entry name" value="ETF_asu_C"/>
</dbReference>
<organism evidence="10 11">
    <name type="scientific">Elaeophora elaphi</name>
    <dbReference type="NCBI Taxonomy" id="1147741"/>
    <lineage>
        <taxon>Eukaryota</taxon>
        <taxon>Metazoa</taxon>
        <taxon>Ecdysozoa</taxon>
        <taxon>Nematoda</taxon>
        <taxon>Chromadorea</taxon>
        <taxon>Rhabditida</taxon>
        <taxon>Spirurina</taxon>
        <taxon>Spiruromorpha</taxon>
        <taxon>Filarioidea</taxon>
        <taxon>Onchocercidae</taxon>
        <taxon>Elaeophora</taxon>
    </lineage>
</organism>
<evidence type="ECO:0000256" key="2">
    <source>
        <dbReference type="ARBA" id="ARBA00005817"/>
    </source>
</evidence>
<dbReference type="PANTHER" id="PTHR43153">
    <property type="entry name" value="ELECTRON TRANSFER FLAVOPROTEIN ALPHA"/>
    <property type="match status" value="1"/>
</dbReference>
<evidence type="ECO:0000256" key="3">
    <source>
        <dbReference type="ARBA" id="ARBA00022448"/>
    </source>
</evidence>
<evidence type="ECO:0000256" key="5">
    <source>
        <dbReference type="ARBA" id="ARBA00022827"/>
    </source>
</evidence>
<proteinExistence type="inferred from homology"/>
<dbReference type="AlphaFoldDB" id="A0A0R3RRZ0"/>
<dbReference type="WBParaSite" id="EEL_0000454301-mRNA-1">
    <property type="protein sequence ID" value="EEL_0000454301-mRNA-1"/>
    <property type="gene ID" value="EEL_0000454301"/>
</dbReference>
<feature type="binding site" evidence="8">
    <location>
        <begin position="267"/>
        <end position="271"/>
    </location>
    <ligand>
        <name>FAD</name>
        <dbReference type="ChEBI" id="CHEBI:57692"/>
    </ligand>
</feature>
<reference evidence="11" key="1">
    <citation type="submission" date="2017-02" db="UniProtKB">
        <authorList>
            <consortium name="WormBaseParasite"/>
        </authorList>
    </citation>
    <scope>IDENTIFICATION</scope>
</reference>
<dbReference type="GO" id="GO:0009055">
    <property type="term" value="F:electron transfer activity"/>
    <property type="evidence" value="ECO:0007669"/>
    <property type="project" value="InterPro"/>
</dbReference>
<evidence type="ECO:0000313" key="10">
    <source>
        <dbReference type="Proteomes" id="UP000050640"/>
    </source>
</evidence>
<dbReference type="InterPro" id="IPR001308">
    <property type="entry name" value="ETF_a/FixB"/>
</dbReference>
<dbReference type="GO" id="GO:0050660">
    <property type="term" value="F:flavin adenine dinucleotide binding"/>
    <property type="evidence" value="ECO:0007669"/>
    <property type="project" value="InterPro"/>
</dbReference>
<dbReference type="GO" id="GO:0033539">
    <property type="term" value="P:fatty acid beta-oxidation using acyl-CoA dehydrogenase"/>
    <property type="evidence" value="ECO:0007669"/>
    <property type="project" value="TreeGrafter"/>
</dbReference>
<keyword evidence="6 7" id="KW-0249">Electron transport</keyword>
<keyword evidence="10" id="KW-1185">Reference proteome</keyword>
<evidence type="ECO:0000256" key="8">
    <source>
        <dbReference type="PIRSR" id="PIRSR000089-1"/>
    </source>
</evidence>
<feature type="domain" description="Electron transfer flavoprotein alpha/beta-subunit N-terminal" evidence="9">
    <location>
        <begin position="27"/>
        <end position="208"/>
    </location>
</feature>
<keyword evidence="7" id="KW-0496">Mitochondrion</keyword>
<evidence type="ECO:0000259" key="9">
    <source>
        <dbReference type="SMART" id="SM00893"/>
    </source>
</evidence>
<protein>
    <recommendedName>
        <fullName evidence="7">Electron transfer flavoprotein subunit alpha</fullName>
        <shortName evidence="7">Alpha-ETF</shortName>
    </recommendedName>
</protein>
<dbReference type="PROSITE" id="PS00696">
    <property type="entry name" value="ETF_ALPHA"/>
    <property type="match status" value="1"/>
</dbReference>
<dbReference type="Pfam" id="PF00766">
    <property type="entry name" value="ETF_alpha"/>
    <property type="match status" value="1"/>
</dbReference>
<accession>A0A0R3RRZ0</accession>
<keyword evidence="3 7" id="KW-0813">Transport</keyword>
<dbReference type="InterPro" id="IPR014730">
    <property type="entry name" value="ETF_a/b_N"/>
</dbReference>
<evidence type="ECO:0000256" key="1">
    <source>
        <dbReference type="ARBA" id="ARBA00004305"/>
    </source>
</evidence>
<dbReference type="SUPFAM" id="SSF52467">
    <property type="entry name" value="DHS-like NAD/FAD-binding domain"/>
    <property type="match status" value="1"/>
</dbReference>
<dbReference type="InterPro" id="IPR018206">
    <property type="entry name" value="ETF_asu_C_CS"/>
</dbReference>
<evidence type="ECO:0000256" key="7">
    <source>
        <dbReference type="PIRNR" id="PIRNR000089"/>
    </source>
</evidence>
<dbReference type="PIRSF" id="PIRSF000089">
    <property type="entry name" value="Electra_flavoP_a"/>
    <property type="match status" value="1"/>
</dbReference>
<evidence type="ECO:0000256" key="4">
    <source>
        <dbReference type="ARBA" id="ARBA00022630"/>
    </source>
</evidence>
<keyword evidence="5 7" id="KW-0274">FAD</keyword>
<name>A0A0R3RRZ0_9BILA</name>
<dbReference type="FunFam" id="3.40.50.1220:FF:000001">
    <property type="entry name" value="Electron transfer flavoprotein, alpha subunit"/>
    <property type="match status" value="1"/>
</dbReference>
<feature type="binding site" evidence="8">
    <location>
        <begin position="284"/>
        <end position="291"/>
    </location>
    <ligand>
        <name>FAD</name>
        <dbReference type="ChEBI" id="CHEBI:57692"/>
    </ligand>
</feature>
<comment type="subunit">
    <text evidence="7">Heterodimer of an alpha and a beta subunit.</text>
</comment>
<keyword evidence="4 7" id="KW-0285">Flavoprotein</keyword>
<dbReference type="FunFam" id="3.40.50.620:FF:000041">
    <property type="entry name" value="Electron transfer flavoprotein alpha subunit"/>
    <property type="match status" value="1"/>
</dbReference>